<dbReference type="PROSITE" id="PS50043">
    <property type="entry name" value="HTH_LUXR_2"/>
    <property type="match status" value="1"/>
</dbReference>
<dbReference type="Proteomes" id="UP001597073">
    <property type="component" value="Unassembled WGS sequence"/>
</dbReference>
<evidence type="ECO:0000256" key="5">
    <source>
        <dbReference type="PROSITE-ProRule" id="PRU00169"/>
    </source>
</evidence>
<dbReference type="InterPro" id="IPR011006">
    <property type="entry name" value="CheY-like_superfamily"/>
</dbReference>
<dbReference type="InterPro" id="IPR016032">
    <property type="entry name" value="Sig_transdc_resp-reg_C-effctor"/>
</dbReference>
<dbReference type="PROSITE" id="PS50110">
    <property type="entry name" value="RESPONSE_REGULATORY"/>
    <property type="match status" value="1"/>
</dbReference>
<evidence type="ECO:0000259" key="7">
    <source>
        <dbReference type="PROSITE" id="PS50110"/>
    </source>
</evidence>
<keyword evidence="1 5" id="KW-0597">Phosphoprotein</keyword>
<dbReference type="PANTHER" id="PTHR43214:SF24">
    <property type="entry name" value="TRANSCRIPTIONAL REGULATORY PROTEIN NARL-RELATED"/>
    <property type="match status" value="1"/>
</dbReference>
<dbReference type="PROSITE" id="PS00622">
    <property type="entry name" value="HTH_LUXR_1"/>
    <property type="match status" value="1"/>
</dbReference>
<reference evidence="9" key="1">
    <citation type="journal article" date="2019" name="Int. J. Syst. Evol. Microbiol.">
        <title>The Global Catalogue of Microorganisms (GCM) 10K type strain sequencing project: providing services to taxonomists for standard genome sequencing and annotation.</title>
        <authorList>
            <consortium name="The Broad Institute Genomics Platform"/>
            <consortium name="The Broad Institute Genome Sequencing Center for Infectious Disease"/>
            <person name="Wu L."/>
            <person name="Ma J."/>
        </authorList>
    </citation>
    <scope>NUCLEOTIDE SEQUENCE [LARGE SCALE GENOMIC DNA]</scope>
    <source>
        <strain evidence="9">CCUG 60742</strain>
    </source>
</reference>
<organism evidence="8 9">
    <name type="scientific">Mucilaginibacter lutimaris</name>
    <dbReference type="NCBI Taxonomy" id="931629"/>
    <lineage>
        <taxon>Bacteria</taxon>
        <taxon>Pseudomonadati</taxon>
        <taxon>Bacteroidota</taxon>
        <taxon>Sphingobacteriia</taxon>
        <taxon>Sphingobacteriales</taxon>
        <taxon>Sphingobacteriaceae</taxon>
        <taxon>Mucilaginibacter</taxon>
    </lineage>
</organism>
<name>A0ABW2ZKZ4_9SPHI</name>
<dbReference type="PRINTS" id="PR00038">
    <property type="entry name" value="HTHLUXR"/>
</dbReference>
<feature type="domain" description="Response regulatory" evidence="7">
    <location>
        <begin position="4"/>
        <end position="120"/>
    </location>
</feature>
<evidence type="ECO:0000256" key="2">
    <source>
        <dbReference type="ARBA" id="ARBA00023015"/>
    </source>
</evidence>
<dbReference type="SMART" id="SM00448">
    <property type="entry name" value="REC"/>
    <property type="match status" value="1"/>
</dbReference>
<sequence>MNLRVAVYDDSDALRESLEFLIGSAPGITLAGLYAGCENIISDLAENNADVVLMDIDMPGINGIQATALVKSHYPDVNVLILTAFDDSAKIFEALHSGATGYLLKKTPPAKILEAIAEISNGGAPMTANIARKVLDFFSTKKTEPANSYDLSSREKEVLSCLVKGESYKMITVSCAISIGTVCTHISNIYKKLHVNSKSEAVAKAIMENLTDH</sequence>
<keyword evidence="4" id="KW-0804">Transcription</keyword>
<dbReference type="RefSeq" id="WP_377145171.1">
    <property type="nucleotide sequence ID" value="NZ_JBHTIA010000013.1"/>
</dbReference>
<keyword evidence="3" id="KW-0238">DNA-binding</keyword>
<proteinExistence type="predicted"/>
<evidence type="ECO:0000313" key="8">
    <source>
        <dbReference type="EMBL" id="MFD0766867.1"/>
    </source>
</evidence>
<accession>A0ABW2ZKZ4</accession>
<dbReference type="SUPFAM" id="SSF46894">
    <property type="entry name" value="C-terminal effector domain of the bipartite response regulators"/>
    <property type="match status" value="1"/>
</dbReference>
<keyword evidence="2" id="KW-0805">Transcription regulation</keyword>
<dbReference type="CDD" id="cd17535">
    <property type="entry name" value="REC_NarL-like"/>
    <property type="match status" value="1"/>
</dbReference>
<dbReference type="SMART" id="SM00421">
    <property type="entry name" value="HTH_LUXR"/>
    <property type="match status" value="1"/>
</dbReference>
<dbReference type="CDD" id="cd06170">
    <property type="entry name" value="LuxR_C_like"/>
    <property type="match status" value="1"/>
</dbReference>
<gene>
    <name evidence="8" type="ORF">ACFQZI_18555</name>
</gene>
<evidence type="ECO:0000256" key="4">
    <source>
        <dbReference type="ARBA" id="ARBA00023163"/>
    </source>
</evidence>
<evidence type="ECO:0000256" key="3">
    <source>
        <dbReference type="ARBA" id="ARBA00023125"/>
    </source>
</evidence>
<comment type="caution">
    <text evidence="8">The sequence shown here is derived from an EMBL/GenBank/DDBJ whole genome shotgun (WGS) entry which is preliminary data.</text>
</comment>
<dbReference type="InterPro" id="IPR039420">
    <property type="entry name" value="WalR-like"/>
</dbReference>
<dbReference type="SUPFAM" id="SSF52172">
    <property type="entry name" value="CheY-like"/>
    <property type="match status" value="1"/>
</dbReference>
<dbReference type="Pfam" id="PF00072">
    <property type="entry name" value="Response_reg"/>
    <property type="match status" value="1"/>
</dbReference>
<dbReference type="Gene3D" id="3.40.50.2300">
    <property type="match status" value="1"/>
</dbReference>
<dbReference type="PANTHER" id="PTHR43214">
    <property type="entry name" value="TWO-COMPONENT RESPONSE REGULATOR"/>
    <property type="match status" value="1"/>
</dbReference>
<evidence type="ECO:0000259" key="6">
    <source>
        <dbReference type="PROSITE" id="PS50043"/>
    </source>
</evidence>
<dbReference type="InterPro" id="IPR058245">
    <property type="entry name" value="NreC/VraR/RcsB-like_REC"/>
</dbReference>
<dbReference type="EMBL" id="JBHTIA010000013">
    <property type="protein sequence ID" value="MFD0766867.1"/>
    <property type="molecule type" value="Genomic_DNA"/>
</dbReference>
<dbReference type="Pfam" id="PF00196">
    <property type="entry name" value="GerE"/>
    <property type="match status" value="1"/>
</dbReference>
<evidence type="ECO:0000256" key="1">
    <source>
        <dbReference type="ARBA" id="ARBA00022553"/>
    </source>
</evidence>
<keyword evidence="9" id="KW-1185">Reference proteome</keyword>
<dbReference type="InterPro" id="IPR000792">
    <property type="entry name" value="Tscrpt_reg_LuxR_C"/>
</dbReference>
<dbReference type="InterPro" id="IPR001789">
    <property type="entry name" value="Sig_transdc_resp-reg_receiver"/>
</dbReference>
<protein>
    <submittedName>
        <fullName evidence="8">Response regulator</fullName>
    </submittedName>
</protein>
<evidence type="ECO:0000313" key="9">
    <source>
        <dbReference type="Proteomes" id="UP001597073"/>
    </source>
</evidence>
<feature type="modified residue" description="4-aspartylphosphate" evidence="5">
    <location>
        <position position="55"/>
    </location>
</feature>
<feature type="domain" description="HTH luxR-type" evidence="6">
    <location>
        <begin position="144"/>
        <end position="209"/>
    </location>
</feature>